<feature type="domain" description="HAT C-terminal dimerisation" evidence="2">
    <location>
        <begin position="48"/>
        <end position="85"/>
    </location>
</feature>
<feature type="region of interest" description="Disordered" evidence="1">
    <location>
        <begin position="594"/>
        <end position="613"/>
    </location>
</feature>
<dbReference type="InterPro" id="IPR012337">
    <property type="entry name" value="RNaseH-like_sf"/>
</dbReference>
<protein>
    <submittedName>
        <fullName evidence="4">Uncharacterized protein</fullName>
    </submittedName>
</protein>
<evidence type="ECO:0000313" key="5">
    <source>
        <dbReference type="Proteomes" id="UP000245207"/>
    </source>
</evidence>
<dbReference type="Proteomes" id="UP000245207">
    <property type="component" value="Unassembled WGS sequence"/>
</dbReference>
<name>A0A2U1LAS3_ARTAN</name>
<dbReference type="InterPro" id="IPR058594">
    <property type="entry name" value="PB1-like_dom_pln"/>
</dbReference>
<feature type="region of interest" description="Disordered" evidence="1">
    <location>
        <begin position="298"/>
        <end position="322"/>
    </location>
</feature>
<dbReference type="Pfam" id="PF05699">
    <property type="entry name" value="Dimer_Tnp_hAT"/>
    <property type="match status" value="1"/>
</dbReference>
<feature type="compositionally biased region" description="Basic and acidic residues" evidence="1">
    <location>
        <begin position="241"/>
        <end position="252"/>
    </location>
</feature>
<evidence type="ECO:0000256" key="1">
    <source>
        <dbReference type="SAM" id="MobiDB-lite"/>
    </source>
</evidence>
<dbReference type="SUPFAM" id="SSF53098">
    <property type="entry name" value="Ribonuclease H-like"/>
    <property type="match status" value="1"/>
</dbReference>
<dbReference type="AlphaFoldDB" id="A0A2U1LAS3"/>
<dbReference type="OrthoDB" id="1746950at2759"/>
<evidence type="ECO:0000259" key="2">
    <source>
        <dbReference type="Pfam" id="PF05699"/>
    </source>
</evidence>
<keyword evidence="5" id="KW-1185">Reference proteome</keyword>
<feature type="compositionally biased region" description="Low complexity" evidence="1">
    <location>
        <begin position="519"/>
        <end position="542"/>
    </location>
</feature>
<dbReference type="STRING" id="35608.A0A2U1LAS3"/>
<evidence type="ECO:0000313" key="4">
    <source>
        <dbReference type="EMBL" id="PWA46102.1"/>
    </source>
</evidence>
<dbReference type="Pfam" id="PF26130">
    <property type="entry name" value="PB1-like"/>
    <property type="match status" value="1"/>
</dbReference>
<feature type="compositionally biased region" description="Basic residues" evidence="1">
    <location>
        <begin position="309"/>
        <end position="318"/>
    </location>
</feature>
<feature type="region of interest" description="Disordered" evidence="1">
    <location>
        <begin position="467"/>
        <end position="582"/>
    </location>
</feature>
<feature type="compositionally biased region" description="Low complexity" evidence="1">
    <location>
        <begin position="553"/>
        <end position="575"/>
    </location>
</feature>
<dbReference type="EMBL" id="PKPP01010447">
    <property type="protein sequence ID" value="PWA46102.1"/>
    <property type="molecule type" value="Genomic_DNA"/>
</dbReference>
<dbReference type="GO" id="GO:0046983">
    <property type="term" value="F:protein dimerization activity"/>
    <property type="evidence" value="ECO:0007669"/>
    <property type="project" value="InterPro"/>
</dbReference>
<gene>
    <name evidence="4" type="ORF">CTI12_AA437900</name>
</gene>
<organism evidence="4 5">
    <name type="scientific">Artemisia annua</name>
    <name type="common">Sweet wormwood</name>
    <dbReference type="NCBI Taxonomy" id="35608"/>
    <lineage>
        <taxon>Eukaryota</taxon>
        <taxon>Viridiplantae</taxon>
        <taxon>Streptophyta</taxon>
        <taxon>Embryophyta</taxon>
        <taxon>Tracheophyta</taxon>
        <taxon>Spermatophyta</taxon>
        <taxon>Magnoliopsida</taxon>
        <taxon>eudicotyledons</taxon>
        <taxon>Gunneridae</taxon>
        <taxon>Pentapetalae</taxon>
        <taxon>asterids</taxon>
        <taxon>campanulids</taxon>
        <taxon>Asterales</taxon>
        <taxon>Asteraceae</taxon>
        <taxon>Asteroideae</taxon>
        <taxon>Anthemideae</taxon>
        <taxon>Artemisiinae</taxon>
        <taxon>Artemisia</taxon>
    </lineage>
</organism>
<sequence length="613" mass="68519">MVITVEVVVDDGFWPAEATVMAAEENGLERDERCLTNEQTKSSATETELQRYLNEPRIDLHVGFDILEWWRTHGPRFPIVALMAREQYPNLFSIRVHHEGRFTELPKRQYVGGQVTFVDLIAIDQFNIDLLNSIMYQSLGYEENVKMYYHYKVPFKGLDTGLRPLGGEDDFHEVVKHVNRHRVIYVFIEHGHTNVDLEAETMQSFKQTNKCKVLDSNVEVVELETQVNMSSESEDDENNESEGKSVDENNENEEHIVEEVNVNMSTFSFGVEPETYDLMQPNVKLTEDDSEVIDYDSFESDVGSETEQKRRKGLRKLRKGTDGSSIRNTLEVGFEFANRNEAKDRIRAHSVETRRNIKIVRNDKLRVRAKYLGVVPENLSVTKENISQAALDDKGKGKTVNVKKSKGKDVKVKDDKTGCPWVVHVSKEDYVHDSYKLQTWRDVYSFKVNPVNGRQFWAKFDCPTTLIPPKAAPQIGRPPKARKKSAGVASQAGTSHTGPRQGGNLKKPRKNNVSSQTESQLGSQAQGGSQLGSQAQGGSQAGTKKRPRKVTDGSASGSQMGSQAPSGSQSQAGIQVQIPQNAPANVAAPGHVAAGFVTPTKRTKRMASRVSPL</sequence>
<reference evidence="4 5" key="1">
    <citation type="journal article" date="2018" name="Mol. Plant">
        <title>The genome of Artemisia annua provides insight into the evolution of Asteraceae family and artemisinin biosynthesis.</title>
        <authorList>
            <person name="Shen Q."/>
            <person name="Zhang L."/>
            <person name="Liao Z."/>
            <person name="Wang S."/>
            <person name="Yan T."/>
            <person name="Shi P."/>
            <person name="Liu M."/>
            <person name="Fu X."/>
            <person name="Pan Q."/>
            <person name="Wang Y."/>
            <person name="Lv Z."/>
            <person name="Lu X."/>
            <person name="Zhang F."/>
            <person name="Jiang W."/>
            <person name="Ma Y."/>
            <person name="Chen M."/>
            <person name="Hao X."/>
            <person name="Li L."/>
            <person name="Tang Y."/>
            <person name="Lv G."/>
            <person name="Zhou Y."/>
            <person name="Sun X."/>
            <person name="Brodelius P.E."/>
            <person name="Rose J.K.C."/>
            <person name="Tang K."/>
        </authorList>
    </citation>
    <scope>NUCLEOTIDE SEQUENCE [LARGE SCALE GENOMIC DNA]</scope>
    <source>
        <strain evidence="5">cv. Huhao1</strain>
        <tissue evidence="4">Leaf</tissue>
    </source>
</reference>
<feature type="region of interest" description="Disordered" evidence="1">
    <location>
        <begin position="226"/>
        <end position="252"/>
    </location>
</feature>
<comment type="caution">
    <text evidence="4">The sequence shown here is derived from an EMBL/GenBank/DDBJ whole genome shotgun (WGS) entry which is preliminary data.</text>
</comment>
<evidence type="ECO:0000259" key="3">
    <source>
        <dbReference type="Pfam" id="PF26130"/>
    </source>
</evidence>
<feature type="domain" description="PB1-like" evidence="3">
    <location>
        <begin position="91"/>
        <end position="190"/>
    </location>
</feature>
<proteinExistence type="predicted"/>
<dbReference type="InterPro" id="IPR008906">
    <property type="entry name" value="HATC_C_dom"/>
</dbReference>
<accession>A0A2U1LAS3</accession>